<accession>A0A7X4HD17</accession>
<reference evidence="1 2" key="1">
    <citation type="submission" date="2019-12" db="EMBL/GenBank/DDBJ databases">
        <title>Novel species isolated from a subtropical stream in China.</title>
        <authorList>
            <person name="Lu H."/>
        </authorList>
    </citation>
    <scope>NUCLEOTIDE SEQUENCE [LARGE SCALE GENOMIC DNA]</scope>
    <source>
        <strain evidence="1 2">FT127W</strain>
    </source>
</reference>
<sequence>MSLTYSVRYPVPGNLRPSSFRTRLPAAQITTFASLSKSAFEVSALYSSLGIAINSASELARILKHAHFVAKEWEAGQGQDTRSMVAAANAMRVIGAILEAGAQPAALEILRRIARYDVDLAGRKVSQGKDALWEIELLLYLSRKNIAVRIGEPDLVAELGKFSFPIGHERLVCTGHQAQRRVGVARVVRAAKVNAEAP</sequence>
<proteinExistence type="predicted"/>
<protein>
    <submittedName>
        <fullName evidence="1">Uncharacterized protein</fullName>
    </submittedName>
</protein>
<comment type="caution">
    <text evidence="1">The sequence shown here is derived from an EMBL/GenBank/DDBJ whole genome shotgun (WGS) entry which is preliminary data.</text>
</comment>
<gene>
    <name evidence="1" type="ORF">GTP77_16620</name>
</gene>
<dbReference type="AlphaFoldDB" id="A0A7X4HD17"/>
<organism evidence="1 2">
    <name type="scientific">Pseudoduganella aquatica</name>
    <dbReference type="NCBI Taxonomy" id="2660641"/>
    <lineage>
        <taxon>Bacteria</taxon>
        <taxon>Pseudomonadati</taxon>
        <taxon>Pseudomonadota</taxon>
        <taxon>Betaproteobacteria</taxon>
        <taxon>Burkholderiales</taxon>
        <taxon>Oxalobacteraceae</taxon>
        <taxon>Telluria group</taxon>
        <taxon>Pseudoduganella</taxon>
    </lineage>
</organism>
<keyword evidence="2" id="KW-1185">Reference proteome</keyword>
<dbReference type="EMBL" id="WWCU01000018">
    <property type="protein sequence ID" value="MYN08954.1"/>
    <property type="molecule type" value="Genomic_DNA"/>
</dbReference>
<dbReference type="Proteomes" id="UP000450676">
    <property type="component" value="Unassembled WGS sequence"/>
</dbReference>
<name>A0A7X4HD17_9BURK</name>
<evidence type="ECO:0000313" key="1">
    <source>
        <dbReference type="EMBL" id="MYN08954.1"/>
    </source>
</evidence>
<dbReference type="RefSeq" id="WP_161073267.1">
    <property type="nucleotide sequence ID" value="NZ_CP086370.1"/>
</dbReference>
<evidence type="ECO:0000313" key="2">
    <source>
        <dbReference type="Proteomes" id="UP000450676"/>
    </source>
</evidence>